<proteinExistence type="predicted"/>
<dbReference type="EMBL" id="JBHUHV010000058">
    <property type="protein sequence ID" value="MFD2068903.1"/>
    <property type="molecule type" value="Genomic_DNA"/>
</dbReference>
<feature type="domain" description="3-keto-alpha-glucoside-1,2-lyase/3-keto-2-hydroxy-glucal hydratase" evidence="2">
    <location>
        <begin position="32"/>
        <end position="284"/>
    </location>
</feature>
<dbReference type="Proteomes" id="UP001597369">
    <property type="component" value="Unassembled WGS sequence"/>
</dbReference>
<evidence type="ECO:0000259" key="2">
    <source>
        <dbReference type="Pfam" id="PF06439"/>
    </source>
</evidence>
<keyword evidence="1" id="KW-0472">Membrane</keyword>
<keyword evidence="1" id="KW-1133">Transmembrane helix</keyword>
<accession>A0ABW4X1S1</accession>
<name>A0ABW4X1S1_9BACT</name>
<evidence type="ECO:0000256" key="1">
    <source>
        <dbReference type="SAM" id="Phobius"/>
    </source>
</evidence>
<comment type="caution">
    <text evidence="3">The sequence shown here is derived from an EMBL/GenBank/DDBJ whole genome shotgun (WGS) entry which is preliminary data.</text>
</comment>
<protein>
    <submittedName>
        <fullName evidence="3">DUF1080 domain-containing protein</fullName>
    </submittedName>
</protein>
<keyword evidence="4" id="KW-1185">Reference proteome</keyword>
<feature type="transmembrane region" description="Helical" evidence="1">
    <location>
        <begin position="7"/>
        <end position="28"/>
    </location>
</feature>
<dbReference type="Gene3D" id="2.60.120.560">
    <property type="entry name" value="Exo-inulinase, domain 1"/>
    <property type="match status" value="1"/>
</dbReference>
<dbReference type="Pfam" id="PF06439">
    <property type="entry name" value="3keto-disac_hyd"/>
    <property type="match status" value="1"/>
</dbReference>
<keyword evidence="1" id="KW-0812">Transmembrane</keyword>
<dbReference type="RefSeq" id="WP_229957717.1">
    <property type="nucleotide sequence ID" value="NZ_JAJJWI010000001.1"/>
</dbReference>
<organism evidence="3 4">
    <name type="scientific">Pontibacter silvestris</name>
    <dbReference type="NCBI Taxonomy" id="2305183"/>
    <lineage>
        <taxon>Bacteria</taxon>
        <taxon>Pseudomonadati</taxon>
        <taxon>Bacteroidota</taxon>
        <taxon>Cytophagia</taxon>
        <taxon>Cytophagales</taxon>
        <taxon>Hymenobacteraceae</taxon>
        <taxon>Pontibacter</taxon>
    </lineage>
</organism>
<sequence>MKITPKVIIGYITSASVLCLMFCLSSFYKREEWVPLLDRDLSNWEMYLSYRHTDSYNGEMPKEEDGRPIEPIGYNKNTNNVFTVMEENGEPVLKISGEIYGCVFTKQEFENYHLKLKVKWGDKKWVPRTDKLKDSGVLYHSIGACGKDYWRAWMLSQEFQIMEGHMGDYWTIASSAIDVRAFIPEGNMNTVASTRRPFLALGAGTDTEGFCLRSEDHESPEGEWTEIELVCFRDKSLHIVNGHVVMVLQNSRYMDNGKPVPLTRGKIQLQSEAAEVYYKDVKIKSIKELPKSYASYFKS</sequence>
<evidence type="ECO:0000313" key="3">
    <source>
        <dbReference type="EMBL" id="MFD2068903.1"/>
    </source>
</evidence>
<evidence type="ECO:0000313" key="4">
    <source>
        <dbReference type="Proteomes" id="UP001597369"/>
    </source>
</evidence>
<dbReference type="InterPro" id="IPR010496">
    <property type="entry name" value="AL/BT2_dom"/>
</dbReference>
<gene>
    <name evidence="3" type="ORF">ACFSKU_18585</name>
</gene>
<reference evidence="4" key="1">
    <citation type="journal article" date="2019" name="Int. J. Syst. Evol. Microbiol.">
        <title>The Global Catalogue of Microorganisms (GCM) 10K type strain sequencing project: providing services to taxonomists for standard genome sequencing and annotation.</title>
        <authorList>
            <consortium name="The Broad Institute Genomics Platform"/>
            <consortium name="The Broad Institute Genome Sequencing Center for Infectious Disease"/>
            <person name="Wu L."/>
            <person name="Ma J."/>
        </authorList>
    </citation>
    <scope>NUCLEOTIDE SEQUENCE [LARGE SCALE GENOMIC DNA]</scope>
    <source>
        <strain evidence="4">JCM 16545</strain>
    </source>
</reference>